<feature type="signal peptide" evidence="2">
    <location>
        <begin position="1"/>
        <end position="24"/>
    </location>
</feature>
<proteinExistence type="predicted"/>
<gene>
    <name evidence="3" type="ORF">niasHT_016333</name>
</gene>
<evidence type="ECO:0008006" key="5">
    <source>
        <dbReference type="Google" id="ProtNLM"/>
    </source>
</evidence>
<accession>A0ABD2KYU0</accession>
<feature type="region of interest" description="Disordered" evidence="1">
    <location>
        <begin position="31"/>
        <end position="51"/>
    </location>
</feature>
<evidence type="ECO:0000256" key="1">
    <source>
        <dbReference type="SAM" id="MobiDB-lite"/>
    </source>
</evidence>
<evidence type="ECO:0000256" key="2">
    <source>
        <dbReference type="SAM" id="SignalP"/>
    </source>
</evidence>
<reference evidence="3 4" key="1">
    <citation type="submission" date="2024-10" db="EMBL/GenBank/DDBJ databases">
        <authorList>
            <person name="Kim D."/>
        </authorList>
    </citation>
    <scope>NUCLEOTIDE SEQUENCE [LARGE SCALE GENOMIC DNA]</scope>
    <source>
        <strain evidence="3">BH-2024</strain>
    </source>
</reference>
<sequence length="106" mass="11216">MPKTSHILLVCLLFFTTFLIKTEAKIEEKISLERNPSAERTEGKPSTRSKRYGWGYGGCCCCGGWGYGGYGGYGGYSGYGGYGGYGPFGVGLVGLTGGLLFGGWGK</sequence>
<feature type="chain" id="PRO_5044870096" description="Glycine-rich protein" evidence="2">
    <location>
        <begin position="25"/>
        <end position="106"/>
    </location>
</feature>
<protein>
    <recommendedName>
        <fullName evidence="5">Glycine-rich protein</fullName>
    </recommendedName>
</protein>
<comment type="caution">
    <text evidence="3">The sequence shown here is derived from an EMBL/GenBank/DDBJ whole genome shotgun (WGS) entry which is preliminary data.</text>
</comment>
<feature type="compositionally biased region" description="Basic and acidic residues" evidence="1">
    <location>
        <begin position="31"/>
        <end position="45"/>
    </location>
</feature>
<dbReference type="Proteomes" id="UP001620626">
    <property type="component" value="Unassembled WGS sequence"/>
</dbReference>
<evidence type="ECO:0000313" key="3">
    <source>
        <dbReference type="EMBL" id="KAL3108142.1"/>
    </source>
</evidence>
<evidence type="ECO:0000313" key="4">
    <source>
        <dbReference type="Proteomes" id="UP001620626"/>
    </source>
</evidence>
<name>A0ABD2KYU0_9BILA</name>
<keyword evidence="4" id="KW-1185">Reference proteome</keyword>
<organism evidence="3 4">
    <name type="scientific">Heterodera trifolii</name>
    <dbReference type="NCBI Taxonomy" id="157864"/>
    <lineage>
        <taxon>Eukaryota</taxon>
        <taxon>Metazoa</taxon>
        <taxon>Ecdysozoa</taxon>
        <taxon>Nematoda</taxon>
        <taxon>Chromadorea</taxon>
        <taxon>Rhabditida</taxon>
        <taxon>Tylenchina</taxon>
        <taxon>Tylenchomorpha</taxon>
        <taxon>Tylenchoidea</taxon>
        <taxon>Heteroderidae</taxon>
        <taxon>Heteroderinae</taxon>
        <taxon>Heterodera</taxon>
    </lineage>
</organism>
<keyword evidence="2" id="KW-0732">Signal</keyword>
<dbReference type="EMBL" id="JBICBT010000595">
    <property type="protein sequence ID" value="KAL3108142.1"/>
    <property type="molecule type" value="Genomic_DNA"/>
</dbReference>
<dbReference type="AlphaFoldDB" id="A0ABD2KYU0"/>